<name>A4S687_OSTLU</name>
<dbReference type="EMBL" id="CP000593">
    <property type="protein sequence ID" value="ABO99195.1"/>
    <property type="molecule type" value="Genomic_DNA"/>
</dbReference>
<dbReference type="KEGG" id="olu:OSTLU_17761"/>
<accession>A4S687</accession>
<dbReference type="OMA" id="LICYHER"/>
<evidence type="ECO:0000313" key="1">
    <source>
        <dbReference type="EMBL" id="ABO99195.1"/>
    </source>
</evidence>
<evidence type="ECO:0000313" key="2">
    <source>
        <dbReference type="Proteomes" id="UP000001568"/>
    </source>
</evidence>
<dbReference type="Proteomes" id="UP000001568">
    <property type="component" value="Chromosome 13"/>
</dbReference>
<dbReference type="AlphaFoldDB" id="A4S687"/>
<keyword evidence="2" id="KW-1185">Reference proteome</keyword>
<organism evidence="1 2">
    <name type="scientific">Ostreococcus lucimarinus (strain CCE9901)</name>
    <dbReference type="NCBI Taxonomy" id="436017"/>
    <lineage>
        <taxon>Eukaryota</taxon>
        <taxon>Viridiplantae</taxon>
        <taxon>Chlorophyta</taxon>
        <taxon>Mamiellophyceae</taxon>
        <taxon>Mamiellales</taxon>
        <taxon>Bathycoccaceae</taxon>
        <taxon>Ostreococcus</taxon>
    </lineage>
</organism>
<dbReference type="OrthoDB" id="45168at2759"/>
<dbReference type="Gene3D" id="2.60.120.620">
    <property type="entry name" value="q2cbj1_9rhob like domain"/>
    <property type="match status" value="1"/>
</dbReference>
<dbReference type="SUPFAM" id="SSF51197">
    <property type="entry name" value="Clavaminate synthase-like"/>
    <property type="match status" value="1"/>
</dbReference>
<reference evidence="1 2" key="1">
    <citation type="journal article" date="2007" name="Proc. Natl. Acad. Sci. U.S.A.">
        <title>The tiny eukaryote Ostreococcus provides genomic insights into the paradox of plankton speciation.</title>
        <authorList>
            <person name="Palenik B."/>
            <person name="Grimwood J."/>
            <person name="Aerts A."/>
            <person name="Rouze P."/>
            <person name="Salamov A."/>
            <person name="Putnam N."/>
            <person name="Dupont C."/>
            <person name="Jorgensen R."/>
            <person name="Derelle E."/>
            <person name="Rombauts S."/>
            <person name="Zhou K."/>
            <person name="Otillar R."/>
            <person name="Merchant S.S."/>
            <person name="Podell S."/>
            <person name="Gaasterland T."/>
            <person name="Napoli C."/>
            <person name="Gendler K."/>
            <person name="Manuell A."/>
            <person name="Tai V."/>
            <person name="Vallon O."/>
            <person name="Piganeau G."/>
            <person name="Jancek S."/>
            <person name="Heijde M."/>
            <person name="Jabbari K."/>
            <person name="Bowler C."/>
            <person name="Lohr M."/>
            <person name="Robbens S."/>
            <person name="Werner G."/>
            <person name="Dubchak I."/>
            <person name="Pazour G.J."/>
            <person name="Ren Q."/>
            <person name="Paulsen I."/>
            <person name="Delwiche C."/>
            <person name="Schmutz J."/>
            <person name="Rokhsar D."/>
            <person name="Van de Peer Y."/>
            <person name="Moreau H."/>
            <person name="Grigoriev I.V."/>
        </authorList>
    </citation>
    <scope>NUCLEOTIDE SEQUENCE [LARGE SCALE GENOMIC DNA]</scope>
    <source>
        <strain evidence="1 2">CCE9901</strain>
    </source>
</reference>
<sequence length="396" mass="43411">MGARDAASPVRSLDVARARATWTALDEAIRGDAGAWTFDDDDDDARATTSGREERDAGDAIRALGYAIVPRCANRALARRVATLARGLAARGLDPTYVFVYEDAWTLLRTIETACKSRGCFGGLIMNYDVLAWCVDPVSDGEATTAFCPHRDRQPDDSPGSFSENGDAKYATAWVALANDATPENSCLYCVPRPHDPGYYDGDDDDANAKDPLSVALDSKKAFQYVRALPCKAGDGVVFTHRLIHWGSIGEGREDRPRINISFGFACESFEPAYLTSRSRVPSFDERLALVAGQLICYHERFPPNAKELGVLKKLFDGMKSSFDDAYVRKVNKEFANAALRGENDDEVEEDALDAMLDAADDFDDDFDDFEDGVEGDAYGRVADGDDALAKRSKRK</sequence>
<proteinExistence type="predicted"/>
<dbReference type="Gramene" id="ABO99195">
    <property type="protein sequence ID" value="ABO99195"/>
    <property type="gene ID" value="OSTLU_17761"/>
</dbReference>
<dbReference type="STRING" id="436017.A4S687"/>
<gene>
    <name evidence="1" type="ORF">OSTLU_17761</name>
</gene>
<dbReference type="InterPro" id="IPR008775">
    <property type="entry name" value="Phytyl_CoA_dOase-like"/>
</dbReference>
<dbReference type="GeneID" id="5005079"/>
<dbReference type="Pfam" id="PF05721">
    <property type="entry name" value="PhyH"/>
    <property type="match status" value="1"/>
</dbReference>
<dbReference type="HOGENOM" id="CLU_697165_0_0_1"/>
<dbReference type="RefSeq" id="XP_001420902.1">
    <property type="nucleotide sequence ID" value="XM_001420865.1"/>
</dbReference>
<evidence type="ECO:0008006" key="3">
    <source>
        <dbReference type="Google" id="ProtNLM"/>
    </source>
</evidence>
<protein>
    <recommendedName>
        <fullName evidence="3">Phytanoyl-CoA dioxygenase</fullName>
    </recommendedName>
</protein>
<dbReference type="eggNOG" id="ENOG502S1U9">
    <property type="taxonomic scope" value="Eukaryota"/>
</dbReference>